<dbReference type="Pfam" id="PF09995">
    <property type="entry name" value="MPAB_Lcp_cat"/>
    <property type="match status" value="1"/>
</dbReference>
<protein>
    <submittedName>
        <fullName evidence="3">Uncharacterized protein (DUF2236 family)</fullName>
    </submittedName>
</protein>
<accession>A0A841IXQ1</accession>
<dbReference type="InterPro" id="IPR018713">
    <property type="entry name" value="MPAB/Lcp_cat_dom"/>
</dbReference>
<dbReference type="PANTHER" id="PTHR36151:SF3">
    <property type="entry name" value="ER-BOUND OXYGENASE MPAB_MPAB'_RUBBER OXYGENASE CATALYTIC DOMAIN-CONTAINING PROTEIN"/>
    <property type="match status" value="1"/>
</dbReference>
<evidence type="ECO:0000259" key="2">
    <source>
        <dbReference type="Pfam" id="PF09995"/>
    </source>
</evidence>
<name>A0A841IXQ1_9ACTN</name>
<organism evidence="3 4">
    <name type="scientific">Nocardiopsis algeriensis</name>
    <dbReference type="NCBI Taxonomy" id="1478215"/>
    <lineage>
        <taxon>Bacteria</taxon>
        <taxon>Bacillati</taxon>
        <taxon>Actinomycetota</taxon>
        <taxon>Actinomycetes</taxon>
        <taxon>Streptosporangiales</taxon>
        <taxon>Nocardiopsidaceae</taxon>
        <taxon>Nocardiopsis</taxon>
    </lineage>
</organism>
<gene>
    <name evidence="3" type="ORF">FHS13_004041</name>
</gene>
<dbReference type="RefSeq" id="WP_184293493.1">
    <property type="nucleotide sequence ID" value="NZ_JACHJO010000014.1"/>
</dbReference>
<dbReference type="AlphaFoldDB" id="A0A841IXQ1"/>
<reference evidence="3 4" key="1">
    <citation type="submission" date="2020-08" db="EMBL/GenBank/DDBJ databases">
        <title>Genomic Encyclopedia of Type Strains, Phase III (KMG-III): the genomes of soil and plant-associated and newly described type strains.</title>
        <authorList>
            <person name="Whitman W."/>
        </authorList>
    </citation>
    <scope>NUCLEOTIDE SEQUENCE [LARGE SCALE GENOMIC DNA]</scope>
    <source>
        <strain evidence="3 4">CECT 8712</strain>
    </source>
</reference>
<dbReference type="PANTHER" id="PTHR36151">
    <property type="entry name" value="BLR2777 PROTEIN"/>
    <property type="match status" value="1"/>
</dbReference>
<comment type="caution">
    <text evidence="3">The sequence shown here is derived from an EMBL/GenBank/DDBJ whole genome shotgun (WGS) entry which is preliminary data.</text>
</comment>
<evidence type="ECO:0000313" key="4">
    <source>
        <dbReference type="Proteomes" id="UP000536604"/>
    </source>
</evidence>
<dbReference type="Proteomes" id="UP000536604">
    <property type="component" value="Unassembled WGS sequence"/>
</dbReference>
<dbReference type="EMBL" id="JACHJO010000014">
    <property type="protein sequence ID" value="MBB6122056.1"/>
    <property type="molecule type" value="Genomic_DNA"/>
</dbReference>
<sequence>MVRSSRESPLRQVTAEASLLGGAGYAVLLQIAHPSVARGVGDHSTFATRPFARLIGTLYYVYGTVYGTDAERERLHAIVRAMHKKVTGPGYRALDDDLLLWVAATLCHQGARLYGMTMGGLDDEEYAAYVREAAVLGTALGLSEEAWPTGPAEFDAYWAEQTARLKIGDEAREITRQLFHPQQPLLRILMPLQQLLTTGLLSPEMREAFGLPWSDRRQRVFDAVVATTRTVYPRLPRSVRTLPATLCLRSMRRNGGWVRPRRRGRGSGRVASGQPAAAGPAGA</sequence>
<proteinExistence type="predicted"/>
<dbReference type="GO" id="GO:0016491">
    <property type="term" value="F:oxidoreductase activity"/>
    <property type="evidence" value="ECO:0007669"/>
    <property type="project" value="InterPro"/>
</dbReference>
<evidence type="ECO:0000256" key="1">
    <source>
        <dbReference type="SAM" id="MobiDB-lite"/>
    </source>
</evidence>
<keyword evidence="4" id="KW-1185">Reference proteome</keyword>
<feature type="domain" description="ER-bound oxygenase mpaB/mpaB'/Rubber oxygenase catalytic" evidence="2">
    <location>
        <begin position="11"/>
        <end position="229"/>
    </location>
</feature>
<feature type="region of interest" description="Disordered" evidence="1">
    <location>
        <begin position="257"/>
        <end position="283"/>
    </location>
</feature>
<evidence type="ECO:0000313" key="3">
    <source>
        <dbReference type="EMBL" id="MBB6122056.1"/>
    </source>
</evidence>